<evidence type="ECO:0000313" key="2">
    <source>
        <dbReference type="WBParaSite" id="jg24311"/>
    </source>
</evidence>
<dbReference type="Proteomes" id="UP000887574">
    <property type="component" value="Unplaced"/>
</dbReference>
<organism evidence="1 2">
    <name type="scientific">Ditylenchus dipsaci</name>
    <dbReference type="NCBI Taxonomy" id="166011"/>
    <lineage>
        <taxon>Eukaryota</taxon>
        <taxon>Metazoa</taxon>
        <taxon>Ecdysozoa</taxon>
        <taxon>Nematoda</taxon>
        <taxon>Chromadorea</taxon>
        <taxon>Rhabditida</taxon>
        <taxon>Tylenchina</taxon>
        <taxon>Tylenchomorpha</taxon>
        <taxon>Sphaerularioidea</taxon>
        <taxon>Anguinidae</taxon>
        <taxon>Anguininae</taxon>
        <taxon>Ditylenchus</taxon>
    </lineage>
</organism>
<accession>A0A915DYK4</accession>
<name>A0A915DYK4_9BILA</name>
<reference evidence="2" key="1">
    <citation type="submission" date="2022-11" db="UniProtKB">
        <authorList>
            <consortium name="WormBaseParasite"/>
        </authorList>
    </citation>
    <scope>IDENTIFICATION</scope>
</reference>
<sequence length="100" mass="11608">MFPINLRNCYALTVEGKSKTTNSLEAWHNSLKLTLASADGKKPRFWKWPRKMKQECSMMEAQLILLLGIPKKLNLEDQRIALKRKEFQNITSAKESLNML</sequence>
<protein>
    <submittedName>
        <fullName evidence="2">Uncharacterized protein</fullName>
    </submittedName>
</protein>
<dbReference type="AlphaFoldDB" id="A0A915DYK4"/>
<evidence type="ECO:0000313" key="1">
    <source>
        <dbReference type="Proteomes" id="UP000887574"/>
    </source>
</evidence>
<dbReference type="WBParaSite" id="jg24311">
    <property type="protein sequence ID" value="jg24311"/>
    <property type="gene ID" value="jg24311"/>
</dbReference>
<keyword evidence="1" id="KW-1185">Reference proteome</keyword>
<proteinExistence type="predicted"/>